<proteinExistence type="predicted"/>
<reference evidence="1 2" key="1">
    <citation type="journal article" date="2015" name="Nat. Commun.">
        <title>Outbred genome sequencing and CRISPR/Cas9 gene editing in butterflies.</title>
        <authorList>
            <person name="Li X."/>
            <person name="Fan D."/>
            <person name="Zhang W."/>
            <person name="Liu G."/>
            <person name="Zhang L."/>
            <person name="Zhao L."/>
            <person name="Fang X."/>
            <person name="Chen L."/>
            <person name="Dong Y."/>
            <person name="Chen Y."/>
            <person name="Ding Y."/>
            <person name="Zhao R."/>
            <person name="Feng M."/>
            <person name="Zhu Y."/>
            <person name="Feng Y."/>
            <person name="Jiang X."/>
            <person name="Zhu D."/>
            <person name="Xiang H."/>
            <person name="Feng X."/>
            <person name="Li S."/>
            <person name="Wang J."/>
            <person name="Zhang G."/>
            <person name="Kronforst M.R."/>
            <person name="Wang W."/>
        </authorList>
    </citation>
    <scope>NUCLEOTIDE SEQUENCE [LARGE SCALE GENOMIC DNA]</scope>
    <source>
        <strain evidence="1">Ya'a_city_454_Px</strain>
        <tissue evidence="1">Whole body</tissue>
    </source>
</reference>
<organism evidence="1 2">
    <name type="scientific">Papilio xuthus</name>
    <name type="common">Asian swallowtail butterfly</name>
    <dbReference type="NCBI Taxonomy" id="66420"/>
    <lineage>
        <taxon>Eukaryota</taxon>
        <taxon>Metazoa</taxon>
        <taxon>Ecdysozoa</taxon>
        <taxon>Arthropoda</taxon>
        <taxon>Hexapoda</taxon>
        <taxon>Insecta</taxon>
        <taxon>Pterygota</taxon>
        <taxon>Neoptera</taxon>
        <taxon>Endopterygota</taxon>
        <taxon>Lepidoptera</taxon>
        <taxon>Glossata</taxon>
        <taxon>Ditrysia</taxon>
        <taxon>Papilionoidea</taxon>
        <taxon>Papilionidae</taxon>
        <taxon>Papilioninae</taxon>
        <taxon>Papilio</taxon>
    </lineage>
</organism>
<dbReference type="AlphaFoldDB" id="A0A0N1ICZ4"/>
<dbReference type="EMBL" id="KQ459425">
    <property type="protein sequence ID" value="KPJ01106.1"/>
    <property type="molecule type" value="Genomic_DNA"/>
</dbReference>
<evidence type="ECO:0000313" key="1">
    <source>
        <dbReference type="EMBL" id="KPJ01106.1"/>
    </source>
</evidence>
<dbReference type="Proteomes" id="UP000053268">
    <property type="component" value="Unassembled WGS sequence"/>
</dbReference>
<gene>
    <name evidence="1" type="ORF">RR46_00289</name>
</gene>
<sequence>MYRCPANRAPKEPDGTGVLMCEDEIEPAQVMYDSCLSAEDKDLYVAENKYFFCNKRTSLNYTSAKCALEDTDDVVVHYRYYPDRTYKFVTELDPDHEVCDHWNPCQIGYIYSLPSPDQAVLANELWRKYILLIL</sequence>
<keyword evidence="2" id="KW-1185">Reference proteome</keyword>
<name>A0A0N1ICZ4_PAPXU</name>
<accession>A0A0N1ICZ4</accession>
<evidence type="ECO:0000313" key="2">
    <source>
        <dbReference type="Proteomes" id="UP000053268"/>
    </source>
</evidence>
<protein>
    <submittedName>
        <fullName evidence="1">Uncharacterized protein</fullName>
    </submittedName>
</protein>